<dbReference type="InterPro" id="IPR006311">
    <property type="entry name" value="TAT_signal"/>
</dbReference>
<gene>
    <name evidence="1" type="ORF">MACH26_02820</name>
</gene>
<dbReference type="PANTHER" id="PTHR43737">
    <property type="entry name" value="BLL7424 PROTEIN"/>
    <property type="match status" value="1"/>
</dbReference>
<sequence>MKKFKLSRRQFLHQSGRAGISAATLVGAAQLGAITKASAQSNDYKAMVCVLLAGGADSFNMLVPTDNTYYQQYQTTRTDLALPQNQLLSLNNSNNNGRTLGLHPALTGLQNLYNSEKLAFLSNIGTLIEPTSTAALSNGTAKLPLGLYSHSDQISQWQTAIPDARSATGWGGRIADILGSQNSNQRISMSISTSGANEFQAGRVTDYYSVGNADMPTAQLVGYGDQSAEVDPLRTQAIDEIFANSYDNVFRRAYRNLFSSSLSANAEFSSALGAANSFTTQFAQDEFSSQMQMVAKTIAARETLGMQRQTFFVTLGGWDHHDELTSSLQVLLTMLDAGLSSFQSAIDEMGLGQQVTTFTTSDFARTLSSNGRGSDHGWGGNALIMGGAVNGGTIYGTYPSLALNNPLDTGRGVLMPTTSLDEYFAELALWFGVTPSALADVLPNINRFYSPSGSGKPLGFMA</sequence>
<accession>A0AA48HEB3</accession>
<dbReference type="Pfam" id="PF07394">
    <property type="entry name" value="DUF1501"/>
    <property type="match status" value="1"/>
</dbReference>
<keyword evidence="2" id="KW-1185">Reference proteome</keyword>
<evidence type="ECO:0000313" key="1">
    <source>
        <dbReference type="EMBL" id="BDX04761.1"/>
    </source>
</evidence>
<dbReference type="RefSeq" id="WP_338290596.1">
    <property type="nucleotide sequence ID" value="NZ_AP027272.1"/>
</dbReference>
<protein>
    <submittedName>
        <fullName evidence="1">Tat pathway signal protein</fullName>
    </submittedName>
</protein>
<dbReference type="InterPro" id="IPR010869">
    <property type="entry name" value="DUF1501"/>
</dbReference>
<dbReference type="PROSITE" id="PS51318">
    <property type="entry name" value="TAT"/>
    <property type="match status" value="1"/>
</dbReference>
<dbReference type="Proteomes" id="UP001333710">
    <property type="component" value="Chromosome"/>
</dbReference>
<dbReference type="AlphaFoldDB" id="A0AA48HEB3"/>
<reference evidence="1" key="1">
    <citation type="submission" date="2023-01" db="EMBL/GenBank/DDBJ databases">
        <title>Complete genome sequence of Planctobacterium marinum strain Dej080120_11.</title>
        <authorList>
            <person name="Ueki S."/>
            <person name="Maruyama F."/>
        </authorList>
    </citation>
    <scope>NUCLEOTIDE SEQUENCE</scope>
    <source>
        <strain evidence="1">Dej080120_11</strain>
    </source>
</reference>
<dbReference type="EMBL" id="AP027272">
    <property type="protein sequence ID" value="BDX04761.1"/>
    <property type="molecule type" value="Genomic_DNA"/>
</dbReference>
<organism evidence="1 2">
    <name type="scientific">Planctobacterium marinum</name>
    <dbReference type="NCBI Taxonomy" id="1631968"/>
    <lineage>
        <taxon>Bacteria</taxon>
        <taxon>Pseudomonadati</taxon>
        <taxon>Pseudomonadota</taxon>
        <taxon>Gammaproteobacteria</taxon>
        <taxon>Alteromonadales</taxon>
        <taxon>Alteromonadaceae</taxon>
        <taxon>Planctobacterium</taxon>
    </lineage>
</organism>
<name>A0AA48HEB3_9ALTE</name>
<dbReference type="KEGG" id="pmaw:MACH26_02820"/>
<dbReference type="PANTHER" id="PTHR43737:SF1">
    <property type="entry name" value="DUF1501 DOMAIN-CONTAINING PROTEIN"/>
    <property type="match status" value="1"/>
</dbReference>
<evidence type="ECO:0000313" key="2">
    <source>
        <dbReference type="Proteomes" id="UP001333710"/>
    </source>
</evidence>
<proteinExistence type="predicted"/>